<protein>
    <submittedName>
        <fullName evidence="2">DinB family protein</fullName>
    </submittedName>
</protein>
<dbReference type="RefSeq" id="WP_119409788.1">
    <property type="nucleotide sequence ID" value="NZ_CP032869.1"/>
</dbReference>
<accession>A0A494VND2</accession>
<dbReference type="SUPFAM" id="SSF109854">
    <property type="entry name" value="DinB/YfiT-like putative metalloenzymes"/>
    <property type="match status" value="1"/>
</dbReference>
<dbReference type="InterPro" id="IPR024775">
    <property type="entry name" value="DinB-like"/>
</dbReference>
<proteinExistence type="predicted"/>
<evidence type="ECO:0000313" key="3">
    <source>
        <dbReference type="Proteomes" id="UP000270046"/>
    </source>
</evidence>
<dbReference type="Gene3D" id="1.20.120.450">
    <property type="entry name" value="dinb family like domain"/>
    <property type="match status" value="1"/>
</dbReference>
<evidence type="ECO:0000313" key="2">
    <source>
        <dbReference type="EMBL" id="AYL96184.1"/>
    </source>
</evidence>
<dbReference type="OrthoDB" id="679284at2"/>
<dbReference type="EMBL" id="CP032869">
    <property type="protein sequence ID" value="AYL96184.1"/>
    <property type="molecule type" value="Genomic_DNA"/>
</dbReference>
<organism evidence="2 3">
    <name type="scientific">Mucilaginibacter celer</name>
    <dbReference type="NCBI Taxonomy" id="2305508"/>
    <lineage>
        <taxon>Bacteria</taxon>
        <taxon>Pseudomonadati</taxon>
        <taxon>Bacteroidota</taxon>
        <taxon>Sphingobacteriia</taxon>
        <taxon>Sphingobacteriales</taxon>
        <taxon>Sphingobacteriaceae</taxon>
        <taxon>Mucilaginibacter</taxon>
    </lineage>
</organism>
<feature type="domain" description="DinB-like" evidence="1">
    <location>
        <begin position="21"/>
        <end position="171"/>
    </location>
</feature>
<reference evidence="2 3" key="1">
    <citation type="submission" date="2018-10" db="EMBL/GenBank/DDBJ databases">
        <title>Genome sequencing of Mucilaginibacter sp. HYN0043.</title>
        <authorList>
            <person name="Kim M."/>
            <person name="Yi H."/>
        </authorList>
    </citation>
    <scope>NUCLEOTIDE SEQUENCE [LARGE SCALE GENOMIC DNA]</scope>
    <source>
        <strain evidence="2 3">HYN0043</strain>
    </source>
</reference>
<dbReference type="InterPro" id="IPR034660">
    <property type="entry name" value="DinB/YfiT-like"/>
</dbReference>
<keyword evidence="3" id="KW-1185">Reference proteome</keyword>
<name>A0A494VND2_9SPHI</name>
<dbReference type="Proteomes" id="UP000270046">
    <property type="component" value="Chromosome"/>
</dbReference>
<dbReference type="KEGG" id="muh:HYN43_013175"/>
<gene>
    <name evidence="2" type="ORF">HYN43_013175</name>
</gene>
<sequence>MENATFINNQTEARSALKAEFEHTASSLLTTLAGFKPEQINTEITANSWTAGQVAEHLFKSAVGIPPLFAGNTEPAQRDPAEKKQTLRDIFLDFNARYKAAPNIVPSNGPHKKAEVIAALEAVIPQIKEIINTQDLFALCTDVDVPMLGKMTRLEWLYLVCYHTQRHIHQLENIRQAL</sequence>
<evidence type="ECO:0000259" key="1">
    <source>
        <dbReference type="Pfam" id="PF12867"/>
    </source>
</evidence>
<dbReference type="AlphaFoldDB" id="A0A494VND2"/>
<dbReference type="Pfam" id="PF12867">
    <property type="entry name" value="DinB_2"/>
    <property type="match status" value="1"/>
</dbReference>